<protein>
    <submittedName>
        <fullName evidence="1">Uncharacterized protein</fullName>
    </submittedName>
</protein>
<comment type="caution">
    <text evidence="1">The sequence shown here is derived from an EMBL/GenBank/DDBJ whole genome shotgun (WGS) entry which is preliminary data.</text>
</comment>
<keyword evidence="2" id="KW-1185">Reference proteome</keyword>
<dbReference type="Proteomes" id="UP000639859">
    <property type="component" value="Unassembled WGS sequence"/>
</dbReference>
<sequence length="108" mass="11299">MSADLASFIAAAHAAGLGRRLAVLAEDVDRAITEYPAGRDTAYLKRLTGQRRRLLSPDLDLVGAVAADICASDPKARATLAPMARSLAHRFPALTPVARFESVAGGNA</sequence>
<reference evidence="1 2" key="1">
    <citation type="submission" date="2020-11" db="EMBL/GenBank/DDBJ databases">
        <title>genome sequence of strain KACC 18849.</title>
        <authorList>
            <person name="Gao J."/>
            <person name="Zhang X."/>
        </authorList>
    </citation>
    <scope>NUCLEOTIDE SEQUENCE [LARGE SCALE GENOMIC DNA]</scope>
    <source>
        <strain evidence="1 2">KACC 18849</strain>
    </source>
</reference>
<accession>A0ABS0T211</accession>
<dbReference type="EMBL" id="JADWOX010000011">
    <property type="protein sequence ID" value="MBI1685140.1"/>
    <property type="molecule type" value="Genomic_DNA"/>
</dbReference>
<name>A0ABS0T211_9CAUL</name>
<evidence type="ECO:0000313" key="1">
    <source>
        <dbReference type="EMBL" id="MBI1685140.1"/>
    </source>
</evidence>
<gene>
    <name evidence="1" type="ORF">I4Q42_15825</name>
</gene>
<proteinExistence type="predicted"/>
<organism evidence="1 2">
    <name type="scientific">Caulobacter hibisci</name>
    <dbReference type="NCBI Taxonomy" id="2035993"/>
    <lineage>
        <taxon>Bacteria</taxon>
        <taxon>Pseudomonadati</taxon>
        <taxon>Pseudomonadota</taxon>
        <taxon>Alphaproteobacteria</taxon>
        <taxon>Caulobacterales</taxon>
        <taxon>Caulobacteraceae</taxon>
        <taxon>Caulobacter</taxon>
    </lineage>
</organism>
<dbReference type="RefSeq" id="WP_198577051.1">
    <property type="nucleotide sequence ID" value="NZ_JADWOX010000011.1"/>
</dbReference>
<evidence type="ECO:0000313" key="2">
    <source>
        <dbReference type="Proteomes" id="UP000639859"/>
    </source>
</evidence>